<feature type="transmembrane region" description="Helical" evidence="19">
    <location>
        <begin position="211"/>
        <end position="230"/>
    </location>
</feature>
<gene>
    <name evidence="20" type="ORF">VHUM_01693</name>
</gene>
<dbReference type="InterPro" id="IPR018083">
    <property type="entry name" value="Sterol_reductase_CS"/>
</dbReference>
<feature type="transmembrane region" description="Helical" evidence="19">
    <location>
        <begin position="365"/>
        <end position="384"/>
    </location>
</feature>
<keyword evidence="8 19" id="KW-1133">Transmembrane helix</keyword>
<keyword evidence="4 19" id="KW-0812">Transmembrane</keyword>
<dbReference type="Gene3D" id="1.20.120.1630">
    <property type="match status" value="1"/>
</dbReference>
<evidence type="ECO:0000256" key="1">
    <source>
        <dbReference type="ARBA" id="ARBA00004477"/>
    </source>
</evidence>
<evidence type="ECO:0000256" key="18">
    <source>
        <dbReference type="SAM" id="MobiDB-lite"/>
    </source>
</evidence>
<keyword evidence="12 19" id="KW-0472">Membrane</keyword>
<feature type="transmembrane region" description="Helical" evidence="19">
    <location>
        <begin position="136"/>
        <end position="156"/>
    </location>
</feature>
<evidence type="ECO:0000256" key="6">
    <source>
        <dbReference type="ARBA" id="ARBA00022857"/>
    </source>
</evidence>
<dbReference type="GO" id="GO:0005789">
    <property type="term" value="C:endoplasmic reticulum membrane"/>
    <property type="evidence" value="ECO:0007669"/>
    <property type="project" value="UniProtKB-SubCell"/>
</dbReference>
<comment type="subcellular location">
    <subcellularLocation>
        <location evidence="1">Endoplasmic reticulum membrane</location>
        <topology evidence="1">Multi-pass membrane protein</topology>
    </subcellularLocation>
</comment>
<keyword evidence="21" id="KW-1185">Reference proteome</keyword>
<evidence type="ECO:0000256" key="7">
    <source>
        <dbReference type="ARBA" id="ARBA00022955"/>
    </source>
</evidence>
<keyword evidence="3" id="KW-0444">Lipid biosynthesis</keyword>
<dbReference type="EC" id="1.3.1.71" evidence="16"/>
<dbReference type="PROSITE" id="PS01017">
    <property type="entry name" value="STEROL_REDUCT_1"/>
    <property type="match status" value="1"/>
</dbReference>
<protein>
    <recommendedName>
        <fullName evidence="16">Delta(24(24(1)))-sterol reductase</fullName>
        <ecNumber evidence="16">1.3.1.71</ecNumber>
    </recommendedName>
</protein>
<evidence type="ECO:0000256" key="11">
    <source>
        <dbReference type="ARBA" id="ARBA00023098"/>
    </source>
</evidence>
<evidence type="ECO:0000256" key="2">
    <source>
        <dbReference type="ARBA" id="ARBA00005402"/>
    </source>
</evidence>
<dbReference type="PANTHER" id="PTHR21257">
    <property type="entry name" value="DELTA(14)-STEROL REDUCTASE"/>
    <property type="match status" value="1"/>
</dbReference>
<dbReference type="EMBL" id="QKWK01000004">
    <property type="protein sequence ID" value="TXT10942.1"/>
    <property type="molecule type" value="Genomic_DNA"/>
</dbReference>
<dbReference type="PANTHER" id="PTHR21257:SF31">
    <property type="entry name" value="DELTA(24(24(1)))-STEROL REDUCTASE ERG4"/>
    <property type="match status" value="1"/>
</dbReference>
<evidence type="ECO:0000256" key="8">
    <source>
        <dbReference type="ARBA" id="ARBA00022989"/>
    </source>
</evidence>
<sequence length="511" mass="58324">MSGPASNLRARKVESNGNGAAHANGNGKANGASNGNGAAAPVESEGKSRAVRYGAIPTAYGQQMDKKLDQHESYEFGGPVGVTAMMVGFPILMYYLWICLWYYDGKLVHPSSVADIRPFLERMWAHAYEGAYPTKFAWGTYLGLTAIQLTFAWVLPGMMQWGLPVPSLGYETLLYKCNALASWYCTLVLAFVLHVTGIYRLPWIIENYGPIMTVAIITSFTVSATIDILGRTAHYGGKPLRMSGVLVYDHFMGVSLNPRLGPIDLKMFAEVRVPWVLLFLLSLSGAVKQYEDLGYLTYNMFHMLLATGLYMNACAKGEQMIPQTWDMFHEKFGWMLIFWNMAGVPFTYCYPTIYMTRSSPDTYRFPWWGNVLMFVTLLTCYYIFDTSMSQKSAFKMQQQGEYKPRKAFPQLPWAEVKDPEFIQTKHGNKLLVSGWWQFARKINYTADWFQALTWGLTAGFNTPITLFYPIFFLAVLTHRCGRDFEKCERKYGEDWVAYCKIVKWRFIPYVY</sequence>
<proteinExistence type="inferred from homology"/>
<evidence type="ECO:0000313" key="20">
    <source>
        <dbReference type="EMBL" id="TXT10942.1"/>
    </source>
</evidence>
<keyword evidence="11" id="KW-0443">Lipid metabolism</keyword>
<keyword evidence="9" id="KW-0560">Oxidoreductase</keyword>
<comment type="caution">
    <text evidence="20">The sequence shown here is derived from an EMBL/GenBank/DDBJ whole genome shotgun (WGS) entry which is preliminary data.</text>
</comment>
<evidence type="ECO:0000256" key="10">
    <source>
        <dbReference type="ARBA" id="ARBA00023011"/>
    </source>
</evidence>
<accession>A0A7D8ZAN9</accession>
<keyword evidence="5" id="KW-0256">Endoplasmic reticulum</keyword>
<evidence type="ECO:0000256" key="3">
    <source>
        <dbReference type="ARBA" id="ARBA00022516"/>
    </source>
</evidence>
<evidence type="ECO:0000256" key="17">
    <source>
        <dbReference type="ARBA" id="ARBA00048918"/>
    </source>
</evidence>
<feature type="region of interest" description="Disordered" evidence="18">
    <location>
        <begin position="1"/>
        <end position="45"/>
    </location>
</feature>
<feature type="transmembrane region" description="Helical" evidence="19">
    <location>
        <begin position="332"/>
        <end position="353"/>
    </location>
</feature>
<dbReference type="AlphaFoldDB" id="A0A7D8ZAN9"/>
<keyword evidence="7" id="KW-0752">Steroid biosynthesis</keyword>
<organism evidence="20 21">
    <name type="scientific">Vanrija humicola</name>
    <name type="common">Yeast</name>
    <name type="synonym">Cryptococcus humicola</name>
    <dbReference type="NCBI Taxonomy" id="5417"/>
    <lineage>
        <taxon>Eukaryota</taxon>
        <taxon>Fungi</taxon>
        <taxon>Dikarya</taxon>
        <taxon>Basidiomycota</taxon>
        <taxon>Agaricomycotina</taxon>
        <taxon>Tremellomycetes</taxon>
        <taxon>Trichosporonales</taxon>
        <taxon>Trichosporonaceae</taxon>
        <taxon>Vanrija</taxon>
    </lineage>
</organism>
<evidence type="ECO:0000256" key="9">
    <source>
        <dbReference type="ARBA" id="ARBA00023002"/>
    </source>
</evidence>
<feature type="compositionally biased region" description="Low complexity" evidence="18">
    <location>
        <begin position="16"/>
        <end position="40"/>
    </location>
</feature>
<evidence type="ECO:0000256" key="15">
    <source>
        <dbReference type="ARBA" id="ARBA00029435"/>
    </source>
</evidence>
<keyword evidence="6" id="KW-0521">NADP</keyword>
<dbReference type="Proteomes" id="UP000473826">
    <property type="component" value="Unassembled WGS sequence"/>
</dbReference>
<evidence type="ECO:0000313" key="21">
    <source>
        <dbReference type="Proteomes" id="UP000473826"/>
    </source>
</evidence>
<dbReference type="PROSITE" id="PS01018">
    <property type="entry name" value="STEROL_REDUCT_2"/>
    <property type="match status" value="1"/>
</dbReference>
<feature type="transmembrane region" description="Helical" evidence="19">
    <location>
        <begin position="177"/>
        <end position="199"/>
    </location>
</feature>
<keyword evidence="14" id="KW-0753">Steroid metabolism</keyword>
<dbReference type="GO" id="GO:0006696">
    <property type="term" value="P:ergosterol biosynthetic process"/>
    <property type="evidence" value="ECO:0007669"/>
    <property type="project" value="TreeGrafter"/>
</dbReference>
<evidence type="ECO:0000256" key="14">
    <source>
        <dbReference type="ARBA" id="ARBA00023221"/>
    </source>
</evidence>
<evidence type="ECO:0000256" key="13">
    <source>
        <dbReference type="ARBA" id="ARBA00023166"/>
    </source>
</evidence>
<evidence type="ECO:0000256" key="16">
    <source>
        <dbReference type="ARBA" id="ARBA00038892"/>
    </source>
</evidence>
<keyword evidence="13" id="KW-1207">Sterol metabolism</keyword>
<dbReference type="OrthoDB" id="5326588at2759"/>
<comment type="catalytic activity">
    <reaction evidence="17">
        <text>ergosterol + NADP(+) = ergosta-5,7,22,24(28)-tetraen-3beta-ol + NADPH + H(+)</text>
        <dbReference type="Rhea" id="RHEA:18501"/>
        <dbReference type="ChEBI" id="CHEBI:15378"/>
        <dbReference type="ChEBI" id="CHEBI:16933"/>
        <dbReference type="ChEBI" id="CHEBI:18249"/>
        <dbReference type="ChEBI" id="CHEBI:57783"/>
        <dbReference type="ChEBI" id="CHEBI:58349"/>
        <dbReference type="EC" id="1.3.1.71"/>
    </reaction>
    <physiologicalReaction direction="right-to-left" evidence="17">
        <dbReference type="Rhea" id="RHEA:18503"/>
    </physiologicalReaction>
</comment>
<dbReference type="FunFam" id="1.20.120.1630:FF:000003">
    <property type="entry name" value="C-24(28) sterol reductase"/>
    <property type="match status" value="1"/>
</dbReference>
<dbReference type="InterPro" id="IPR001171">
    <property type="entry name" value="ERG24_DHCR-like"/>
</dbReference>
<name>A0A7D8ZAN9_VANHU</name>
<feature type="transmembrane region" description="Helical" evidence="19">
    <location>
        <begin position="76"/>
        <end position="103"/>
    </location>
</feature>
<dbReference type="GO" id="GO:0000246">
    <property type="term" value="F:Delta24(24-1) sterol reductase activity"/>
    <property type="evidence" value="ECO:0007669"/>
    <property type="project" value="UniProtKB-EC"/>
</dbReference>
<feature type="transmembrane region" description="Helical" evidence="19">
    <location>
        <begin position="269"/>
        <end position="287"/>
    </location>
</feature>
<comment type="similarity">
    <text evidence="2">Belongs to the ERG4/ERG24 family.</text>
</comment>
<dbReference type="Pfam" id="PF01222">
    <property type="entry name" value="ERG4_ERG24"/>
    <property type="match status" value="1"/>
</dbReference>
<reference evidence="20 21" key="1">
    <citation type="journal article" date="2019" name="PLoS Genet.">
        <title>Convergent evolution of linked mating-type loci in basidiomycete fungi.</title>
        <authorList>
            <person name="Sun S."/>
            <person name="Coelho M.A."/>
            <person name="Heitman J."/>
            <person name="Nowrousian M."/>
        </authorList>
    </citation>
    <scope>NUCLEOTIDE SEQUENCE [LARGE SCALE GENOMIC DNA]</scope>
    <source>
        <strain evidence="20 21">CBS 4282</strain>
    </source>
</reference>
<feature type="transmembrane region" description="Helical" evidence="19">
    <location>
        <begin position="293"/>
        <end position="311"/>
    </location>
</feature>
<evidence type="ECO:0000256" key="4">
    <source>
        <dbReference type="ARBA" id="ARBA00022692"/>
    </source>
</evidence>
<comment type="pathway">
    <text evidence="15">Steroid metabolism; ergosterol biosynthesis.</text>
</comment>
<evidence type="ECO:0000256" key="5">
    <source>
        <dbReference type="ARBA" id="ARBA00022824"/>
    </source>
</evidence>
<evidence type="ECO:0000256" key="19">
    <source>
        <dbReference type="SAM" id="Phobius"/>
    </source>
</evidence>
<keyword evidence="10" id="KW-0756">Sterol biosynthesis</keyword>
<evidence type="ECO:0000256" key="12">
    <source>
        <dbReference type="ARBA" id="ARBA00023136"/>
    </source>
</evidence>